<evidence type="ECO:0000313" key="1">
    <source>
        <dbReference type="EMBL" id="ODA32990.1"/>
    </source>
</evidence>
<dbReference type="SMART" id="SM00671">
    <property type="entry name" value="SEL1"/>
    <property type="match status" value="1"/>
</dbReference>
<dbReference type="AlphaFoldDB" id="A0A1C3EID6"/>
<organism evidence="1 2">
    <name type="scientific">Veronia pacifica</name>
    <dbReference type="NCBI Taxonomy" id="1080227"/>
    <lineage>
        <taxon>Bacteria</taxon>
        <taxon>Pseudomonadati</taxon>
        <taxon>Pseudomonadota</taxon>
        <taxon>Gammaproteobacteria</taxon>
        <taxon>Vibrionales</taxon>
        <taxon>Vibrionaceae</taxon>
        <taxon>Veronia</taxon>
    </lineage>
</organism>
<dbReference type="InterPro" id="IPR011990">
    <property type="entry name" value="TPR-like_helical_dom_sf"/>
</dbReference>
<keyword evidence="2" id="KW-1185">Reference proteome</keyword>
<evidence type="ECO:0008006" key="3">
    <source>
        <dbReference type="Google" id="ProtNLM"/>
    </source>
</evidence>
<dbReference type="OrthoDB" id="5915770at2"/>
<dbReference type="STRING" id="1080227.A8L45_11885"/>
<dbReference type="InterPro" id="IPR006597">
    <property type="entry name" value="Sel1-like"/>
</dbReference>
<reference evidence="1 2" key="1">
    <citation type="submission" date="2016-05" db="EMBL/GenBank/DDBJ databases">
        <title>Genomic Taxonomy of the Vibrionaceae.</title>
        <authorList>
            <person name="Gomez-Gil B."/>
            <person name="Enciso-Ibarra J."/>
        </authorList>
    </citation>
    <scope>NUCLEOTIDE SEQUENCE [LARGE SCALE GENOMIC DNA]</scope>
    <source>
        <strain evidence="1 2">CAIM 1920</strain>
    </source>
</reference>
<protein>
    <recommendedName>
        <fullName evidence="3">Sel1 repeat family protein</fullName>
    </recommendedName>
</protein>
<dbReference type="SUPFAM" id="SSF81901">
    <property type="entry name" value="HCP-like"/>
    <property type="match status" value="1"/>
</dbReference>
<gene>
    <name evidence="1" type="ORF">A8L45_11885</name>
</gene>
<comment type="caution">
    <text evidence="1">The sequence shown here is derived from an EMBL/GenBank/DDBJ whole genome shotgun (WGS) entry which is preliminary data.</text>
</comment>
<accession>A0A1C3EID6</accession>
<dbReference type="RefSeq" id="WP_068902510.1">
    <property type="nucleotide sequence ID" value="NZ_JBHUIF010000015.1"/>
</dbReference>
<dbReference type="EMBL" id="LYBM01000020">
    <property type="protein sequence ID" value="ODA32990.1"/>
    <property type="molecule type" value="Genomic_DNA"/>
</dbReference>
<name>A0A1C3EID6_9GAMM</name>
<evidence type="ECO:0000313" key="2">
    <source>
        <dbReference type="Proteomes" id="UP000094936"/>
    </source>
</evidence>
<dbReference type="Proteomes" id="UP000094936">
    <property type="component" value="Unassembled WGS sequence"/>
</dbReference>
<dbReference type="Gene3D" id="1.25.40.10">
    <property type="entry name" value="Tetratricopeptide repeat domain"/>
    <property type="match status" value="1"/>
</dbReference>
<proteinExistence type="predicted"/>
<sequence length="224" mass="25123">MLRFVLILLPTILITLNGCTENSTTDQTLTHFSLPSDATSSASCPTVSSYPLPFLTSQFFEGWKVLRSHTLHNETCKHATPYFTRGLEDPSVFRLSSLYLEYCSSIGGSINAEDSPVKHSPISLEYDELKWIVELASCDSQVEQYALGRLFLQGHLVPKNTEKALFYLTMAAQKEHPTAQIQLIETLKDIGENQVAELWLERARKNGFIDDTARLSRTAAHQTP</sequence>